<reference evidence="1" key="1">
    <citation type="journal article" date="2022" name="Nat. Microbiol.">
        <title>Unique mobile elements and scalable gene flow at the prokaryote-eukaryote boundary revealed by circularized Asgard archaea genomes.</title>
        <authorList>
            <person name="Wu F."/>
            <person name="Speth D.R."/>
            <person name="Philosof A."/>
            <person name="Cremiere A."/>
            <person name="Narayanan A."/>
            <person name="Barco R.A."/>
            <person name="Connon S.A."/>
            <person name="Amend J.P."/>
            <person name="Antoshechkin I.A."/>
            <person name="Orphan V.J."/>
        </authorList>
    </citation>
    <scope>NUCLEOTIDE SEQUENCE</scope>
    <source>
        <strain evidence="1">PM71</strain>
    </source>
</reference>
<proteinExistence type="predicted"/>
<dbReference type="Proteomes" id="UP001201020">
    <property type="component" value="Chromosome"/>
</dbReference>
<dbReference type="EMBL" id="CP084166">
    <property type="protein sequence ID" value="UJG40366.1"/>
    <property type="molecule type" value="Genomic_DNA"/>
</dbReference>
<dbReference type="AlphaFoldDB" id="A0A9Y1BJT7"/>
<protein>
    <submittedName>
        <fullName evidence="1">Uncharacterized protein</fullName>
    </submittedName>
</protein>
<organism evidence="1">
    <name type="scientific">Candidatus Heimdallarchaeum aukensis</name>
    <dbReference type="NCBI Taxonomy" id="2876573"/>
    <lineage>
        <taxon>Archaea</taxon>
        <taxon>Promethearchaeati</taxon>
        <taxon>Candidatus Heimdallarchaeota</taxon>
        <taxon>Candidatus Heimdallarchaeia (ex Rinke et al. 2021) (nom. nud.)</taxon>
        <taxon>Candidatus Heimdallarchaeales</taxon>
        <taxon>Candidatus Heimdallarchaeaceae</taxon>
        <taxon>Candidatus Heimdallarchaeum</taxon>
    </lineage>
</organism>
<accession>A0A9Y1BJT7</accession>
<sequence length="147" mass="16721">MIHAIYIIDRSGIPLFFREKEENSSDITRATLFSGVISAIQSLLKDMKIGEATEVSTKAYDILLEVATSFAVIVVIDPCIESDKISLREELTRFTTRVSFEIKDVVDANLLRNEEMILNKLTDEFIDNCEQILSTSEATKRLRDSLW</sequence>
<name>A0A9Y1BJT7_9ARCH</name>
<evidence type="ECO:0000313" key="1">
    <source>
        <dbReference type="EMBL" id="UJG40366.1"/>
    </source>
</evidence>
<gene>
    <name evidence="1" type="ORF">K9W45_11055</name>
</gene>